<dbReference type="AlphaFoldDB" id="A0ABD2BTV2"/>
<keyword evidence="1" id="KW-0472">Membrane</keyword>
<organism evidence="2 3">
    <name type="scientific">Vespula maculifrons</name>
    <name type="common">Eastern yellow jacket</name>
    <name type="synonym">Wasp</name>
    <dbReference type="NCBI Taxonomy" id="7453"/>
    <lineage>
        <taxon>Eukaryota</taxon>
        <taxon>Metazoa</taxon>
        <taxon>Ecdysozoa</taxon>
        <taxon>Arthropoda</taxon>
        <taxon>Hexapoda</taxon>
        <taxon>Insecta</taxon>
        <taxon>Pterygota</taxon>
        <taxon>Neoptera</taxon>
        <taxon>Endopterygota</taxon>
        <taxon>Hymenoptera</taxon>
        <taxon>Apocrita</taxon>
        <taxon>Aculeata</taxon>
        <taxon>Vespoidea</taxon>
        <taxon>Vespidae</taxon>
        <taxon>Vespinae</taxon>
        <taxon>Vespula</taxon>
    </lineage>
</organism>
<gene>
    <name evidence="2" type="ORF">V1477_012695</name>
</gene>
<evidence type="ECO:0000256" key="1">
    <source>
        <dbReference type="SAM" id="Phobius"/>
    </source>
</evidence>
<protein>
    <submittedName>
        <fullName evidence="2">Uncharacterized protein</fullName>
    </submittedName>
</protein>
<evidence type="ECO:0000313" key="3">
    <source>
        <dbReference type="Proteomes" id="UP001607303"/>
    </source>
</evidence>
<name>A0ABD2BTV2_VESMC</name>
<keyword evidence="1" id="KW-1133">Transmembrane helix</keyword>
<comment type="caution">
    <text evidence="2">The sequence shown here is derived from an EMBL/GenBank/DDBJ whole genome shotgun (WGS) entry which is preliminary data.</text>
</comment>
<reference evidence="2 3" key="1">
    <citation type="journal article" date="2024" name="Ann. Entomol. Soc. Am.">
        <title>Genomic analyses of the southern and eastern yellowjacket wasps (Hymenoptera: Vespidae) reveal evolutionary signatures of social life.</title>
        <authorList>
            <person name="Catto M.A."/>
            <person name="Caine P.B."/>
            <person name="Orr S.E."/>
            <person name="Hunt B.G."/>
            <person name="Goodisman M.A.D."/>
        </authorList>
    </citation>
    <scope>NUCLEOTIDE SEQUENCE [LARGE SCALE GENOMIC DNA]</scope>
    <source>
        <strain evidence="2">232</strain>
        <tissue evidence="2">Head and thorax</tissue>
    </source>
</reference>
<dbReference type="Proteomes" id="UP001607303">
    <property type="component" value="Unassembled WGS sequence"/>
</dbReference>
<evidence type="ECO:0000313" key="2">
    <source>
        <dbReference type="EMBL" id="KAL2736186.1"/>
    </source>
</evidence>
<keyword evidence="1" id="KW-0812">Transmembrane</keyword>
<proteinExistence type="predicted"/>
<feature type="transmembrane region" description="Helical" evidence="1">
    <location>
        <begin position="36"/>
        <end position="56"/>
    </location>
</feature>
<sequence>MVKYPLRRDNLPFYFLVTFNVYGGGSSEGRGRDYSGGTSISMVLMVVVGGCWWWWWPLSACLETARKMHGVIRAIKIPFEKCSVVLRIDFVELGRMKYLGTLRVREARGEWWWSVIRVDAPAPMRIASSTAKAILSAISVMGSRHWVVGVVEQGLHHVKIITRFCFVRCRAVPCIDMSVRLIALKPTRLMKIVMHCVGPNKYKQRLSTMCFMGKI</sequence>
<accession>A0ABD2BTV2</accession>
<keyword evidence="3" id="KW-1185">Reference proteome</keyword>
<dbReference type="EMBL" id="JAYRBN010000066">
    <property type="protein sequence ID" value="KAL2736186.1"/>
    <property type="molecule type" value="Genomic_DNA"/>
</dbReference>